<reference evidence="3" key="1">
    <citation type="journal article" date="2023" name="Mol. Phylogenet. Evol.">
        <title>Genome-scale phylogeny and comparative genomics of the fungal order Sordariales.</title>
        <authorList>
            <person name="Hensen N."/>
            <person name="Bonometti L."/>
            <person name="Westerberg I."/>
            <person name="Brannstrom I.O."/>
            <person name="Guillou S."/>
            <person name="Cros-Aarteil S."/>
            <person name="Calhoun S."/>
            <person name="Haridas S."/>
            <person name="Kuo A."/>
            <person name="Mondo S."/>
            <person name="Pangilinan J."/>
            <person name="Riley R."/>
            <person name="LaButti K."/>
            <person name="Andreopoulos B."/>
            <person name="Lipzen A."/>
            <person name="Chen C."/>
            <person name="Yan M."/>
            <person name="Daum C."/>
            <person name="Ng V."/>
            <person name="Clum A."/>
            <person name="Steindorff A."/>
            <person name="Ohm R.A."/>
            <person name="Martin F."/>
            <person name="Silar P."/>
            <person name="Natvig D.O."/>
            <person name="Lalanne C."/>
            <person name="Gautier V."/>
            <person name="Ament-Velasquez S.L."/>
            <person name="Kruys A."/>
            <person name="Hutchinson M.I."/>
            <person name="Powell A.J."/>
            <person name="Barry K."/>
            <person name="Miller A.N."/>
            <person name="Grigoriev I.V."/>
            <person name="Debuchy R."/>
            <person name="Gladieux P."/>
            <person name="Hiltunen Thoren M."/>
            <person name="Johannesson H."/>
        </authorList>
    </citation>
    <scope>NUCLEOTIDE SEQUENCE</scope>
    <source>
        <strain evidence="3">CBS 990.96</strain>
    </source>
</reference>
<keyword evidence="2" id="KW-1133">Transmembrane helix</keyword>
<organism evidence="3 4">
    <name type="scientific">Podospora fimiseda</name>
    <dbReference type="NCBI Taxonomy" id="252190"/>
    <lineage>
        <taxon>Eukaryota</taxon>
        <taxon>Fungi</taxon>
        <taxon>Dikarya</taxon>
        <taxon>Ascomycota</taxon>
        <taxon>Pezizomycotina</taxon>
        <taxon>Sordariomycetes</taxon>
        <taxon>Sordariomycetidae</taxon>
        <taxon>Sordariales</taxon>
        <taxon>Podosporaceae</taxon>
        <taxon>Podospora</taxon>
    </lineage>
</organism>
<keyword evidence="2" id="KW-0812">Transmembrane</keyword>
<feature type="transmembrane region" description="Helical" evidence="2">
    <location>
        <begin position="13"/>
        <end position="30"/>
    </location>
</feature>
<name>A0AAN7GPD1_9PEZI</name>
<evidence type="ECO:0000256" key="2">
    <source>
        <dbReference type="SAM" id="Phobius"/>
    </source>
</evidence>
<reference evidence="3" key="2">
    <citation type="submission" date="2023-05" db="EMBL/GenBank/DDBJ databases">
        <authorList>
            <consortium name="Lawrence Berkeley National Laboratory"/>
            <person name="Steindorff A."/>
            <person name="Hensen N."/>
            <person name="Bonometti L."/>
            <person name="Westerberg I."/>
            <person name="Brannstrom I.O."/>
            <person name="Guillou S."/>
            <person name="Cros-Aarteil S."/>
            <person name="Calhoun S."/>
            <person name="Haridas S."/>
            <person name="Kuo A."/>
            <person name="Mondo S."/>
            <person name="Pangilinan J."/>
            <person name="Riley R."/>
            <person name="Labutti K."/>
            <person name="Andreopoulos B."/>
            <person name="Lipzen A."/>
            <person name="Chen C."/>
            <person name="Yanf M."/>
            <person name="Daum C."/>
            <person name="Ng V."/>
            <person name="Clum A."/>
            <person name="Ohm R."/>
            <person name="Martin F."/>
            <person name="Silar P."/>
            <person name="Natvig D."/>
            <person name="Lalanne C."/>
            <person name="Gautier V."/>
            <person name="Ament-Velasquez S.L."/>
            <person name="Kruys A."/>
            <person name="Hutchinson M.I."/>
            <person name="Powell A.J."/>
            <person name="Barry K."/>
            <person name="Miller A.N."/>
            <person name="Grigoriev I.V."/>
            <person name="Debuchy R."/>
            <person name="Gladieux P."/>
            <person name="Thoren M.H."/>
            <person name="Johannesson H."/>
        </authorList>
    </citation>
    <scope>NUCLEOTIDE SEQUENCE</scope>
    <source>
        <strain evidence="3">CBS 990.96</strain>
    </source>
</reference>
<feature type="region of interest" description="Disordered" evidence="1">
    <location>
        <begin position="32"/>
        <end position="60"/>
    </location>
</feature>
<evidence type="ECO:0000313" key="3">
    <source>
        <dbReference type="EMBL" id="KAK4223831.1"/>
    </source>
</evidence>
<protein>
    <submittedName>
        <fullName evidence="3">Uncharacterized protein</fullName>
    </submittedName>
</protein>
<gene>
    <name evidence="3" type="ORF">QBC38DRAFT_458907</name>
</gene>
<evidence type="ECO:0000256" key="1">
    <source>
        <dbReference type="SAM" id="MobiDB-lite"/>
    </source>
</evidence>
<keyword evidence="2" id="KW-0472">Membrane</keyword>
<comment type="caution">
    <text evidence="3">The sequence shown here is derived from an EMBL/GenBank/DDBJ whole genome shotgun (WGS) entry which is preliminary data.</text>
</comment>
<dbReference type="AlphaFoldDB" id="A0AAN7GPD1"/>
<sequence length="120" mass="13042">TTTASPLATLFKIRVAIILTFVILSLAGAVRKGPGGPGSKDKGHGKPHQPSKPTAKAYSPMDRCNNEILGLGRKPLTLEVRSTGCSVYPKVTVTGAQRTWTYAHNYHLYRSNNYRFILSG</sequence>
<keyword evidence="4" id="KW-1185">Reference proteome</keyword>
<dbReference type="Proteomes" id="UP001301958">
    <property type="component" value="Unassembled WGS sequence"/>
</dbReference>
<accession>A0AAN7GPD1</accession>
<dbReference type="EMBL" id="MU865412">
    <property type="protein sequence ID" value="KAK4223831.1"/>
    <property type="molecule type" value="Genomic_DNA"/>
</dbReference>
<evidence type="ECO:0000313" key="4">
    <source>
        <dbReference type="Proteomes" id="UP001301958"/>
    </source>
</evidence>
<feature type="non-terminal residue" evidence="3">
    <location>
        <position position="1"/>
    </location>
</feature>
<proteinExistence type="predicted"/>